<accession>A0A7U7JER2</accession>
<dbReference type="RefSeq" id="WP_003264897.1">
    <property type="nucleotide sequence ID" value="NZ_LN651281.1"/>
</dbReference>
<protein>
    <recommendedName>
        <fullName evidence="3">Antitoxin</fullName>
    </recommendedName>
</protein>
<evidence type="ECO:0000313" key="1">
    <source>
        <dbReference type="EMBL" id="CEJ17576.1"/>
    </source>
</evidence>
<dbReference type="EMBL" id="LN651281">
    <property type="protein sequence ID" value="CEJ17576.1"/>
    <property type="molecule type" value="Genomic_DNA"/>
</dbReference>
<dbReference type="Proteomes" id="UP000053470">
    <property type="component" value="Unassembled WGS sequence"/>
</dbReference>
<dbReference type="AlphaFoldDB" id="A0A7U7JER2"/>
<gene>
    <name evidence="1" type="ORF">RSIPO_04272</name>
</gene>
<sequence length="296" mass="32968">MAKPDHIDGYDDGYTAECERVLVTLLAGLGPWKDSVYLIGGLVPRYLVRERPPNVPPHAGTLDVDVVIALEILADTQAYHTLEENLKHMQFERSESNGRKVSWRWQARTERGMTVVLELIADDPETSGGRVQALPTNGNISALNIPHASMVFDLHEVTEIRAQLLGDNGIATEQVRYANLVSFTCLKAFAFDQRHERKDAHDLVYCLEYAPGGVEAAAQQFRDALGGPHTDVVDRALHILETRFVSDAETEGHLKDGPVAVSKFEHLDTSDTRERRVLRQREASDVVEALLRAIGR</sequence>
<proteinExistence type="predicted"/>
<reference evidence="1" key="2">
    <citation type="submission" date="2022-04" db="EMBL/GenBank/DDBJ databases">
        <title>Genomic draft of R. solanacearum strain IPO1609, a phylotype IIB1/biovar 2/race 3 strain isolated from potato in Europe.</title>
        <authorList>
            <person name="Boucher C."/>
            <person name="Carrere S."/>
            <person name="Dossat C."/>
            <person name="Elbaz M."/>
            <person name="Genin S."/>
            <person name="Gouzy J."/>
            <person name="Prior P."/>
            <person name="Segurens B."/>
            <person name="Wincker P."/>
        </authorList>
    </citation>
    <scope>NUCLEOTIDE SEQUENCE</scope>
    <source>
        <strain evidence="1">IPO1609</strain>
    </source>
</reference>
<keyword evidence="2" id="KW-1185">Reference proteome</keyword>
<name>A0A7U7JER2_RALSL</name>
<organism evidence="1 2">
    <name type="scientific">Ralstonia solanacearum IPO1609</name>
    <dbReference type="NCBI Taxonomy" id="564066"/>
    <lineage>
        <taxon>Bacteria</taxon>
        <taxon>Pseudomonadati</taxon>
        <taxon>Pseudomonadota</taxon>
        <taxon>Betaproteobacteria</taxon>
        <taxon>Burkholderiales</taxon>
        <taxon>Burkholderiaceae</taxon>
        <taxon>Ralstonia</taxon>
        <taxon>Ralstonia solanacearum species complex</taxon>
    </lineage>
</organism>
<evidence type="ECO:0008006" key="3">
    <source>
        <dbReference type="Google" id="ProtNLM"/>
    </source>
</evidence>
<reference evidence="1" key="1">
    <citation type="submission" date="2014-11" db="EMBL/GenBank/DDBJ databases">
        <authorList>
            <person name="Genoscope - CEA"/>
        </authorList>
    </citation>
    <scope>NUCLEOTIDE SEQUENCE</scope>
    <source>
        <strain evidence="1">IPO1609</strain>
    </source>
</reference>
<evidence type="ECO:0000313" key="2">
    <source>
        <dbReference type="Proteomes" id="UP000053470"/>
    </source>
</evidence>